<sequence length="213" mass="24341">MSSNYAIQIYDAVMIEEMFMSGAVEMNRNAKADVLIIGLGGGFMNSHLHATYPMMNLTGVELEEKMVEIAIKWYGLVLDSRQRVYTMDGIKFIQLALKEGWKYDVVFVDACFTDINREINCPIDQFLQNEHITSLSKLITKKGAVIVDVLSLKMDEKQMADMIKGVYEKVFRNCVIRSSPSDNTVLSCTQHDRPENLKMRYEEFVKSIEKGID</sequence>
<evidence type="ECO:0000313" key="2">
    <source>
        <dbReference type="Proteomes" id="UP001331761"/>
    </source>
</evidence>
<name>A0AAN8FUM3_TRICO</name>
<dbReference type="EMBL" id="WIXE01005819">
    <property type="protein sequence ID" value="KAK5981860.1"/>
    <property type="molecule type" value="Genomic_DNA"/>
</dbReference>
<dbReference type="Proteomes" id="UP001331761">
    <property type="component" value="Unassembled WGS sequence"/>
</dbReference>
<keyword evidence="2" id="KW-1185">Reference proteome</keyword>
<reference evidence="1 2" key="1">
    <citation type="submission" date="2019-10" db="EMBL/GenBank/DDBJ databases">
        <title>Assembly and Annotation for the nematode Trichostrongylus colubriformis.</title>
        <authorList>
            <person name="Martin J."/>
        </authorList>
    </citation>
    <scope>NUCLEOTIDE SEQUENCE [LARGE SCALE GENOMIC DNA]</scope>
    <source>
        <strain evidence="1">G859</strain>
        <tissue evidence="1">Whole worm</tissue>
    </source>
</reference>
<proteinExistence type="predicted"/>
<evidence type="ECO:0000313" key="1">
    <source>
        <dbReference type="EMBL" id="KAK5981860.1"/>
    </source>
</evidence>
<protein>
    <submittedName>
        <fullName evidence="1">Uncharacterized protein</fullName>
    </submittedName>
</protein>
<comment type="caution">
    <text evidence="1">The sequence shown here is derived from an EMBL/GenBank/DDBJ whole genome shotgun (WGS) entry which is preliminary data.</text>
</comment>
<organism evidence="1 2">
    <name type="scientific">Trichostrongylus colubriformis</name>
    <name type="common">Black scour worm</name>
    <dbReference type="NCBI Taxonomy" id="6319"/>
    <lineage>
        <taxon>Eukaryota</taxon>
        <taxon>Metazoa</taxon>
        <taxon>Ecdysozoa</taxon>
        <taxon>Nematoda</taxon>
        <taxon>Chromadorea</taxon>
        <taxon>Rhabditida</taxon>
        <taxon>Rhabditina</taxon>
        <taxon>Rhabditomorpha</taxon>
        <taxon>Strongyloidea</taxon>
        <taxon>Trichostrongylidae</taxon>
        <taxon>Trichostrongylus</taxon>
    </lineage>
</organism>
<dbReference type="AlphaFoldDB" id="A0AAN8FUM3"/>
<accession>A0AAN8FUM3</accession>
<dbReference type="Gene3D" id="3.40.50.150">
    <property type="entry name" value="Vaccinia Virus protein VP39"/>
    <property type="match status" value="1"/>
</dbReference>
<dbReference type="Pfam" id="PF01564">
    <property type="entry name" value="Spermine_synth"/>
    <property type="match status" value="1"/>
</dbReference>
<gene>
    <name evidence="1" type="ORF">GCK32_007203</name>
</gene>
<dbReference type="SUPFAM" id="SSF53335">
    <property type="entry name" value="S-adenosyl-L-methionine-dependent methyltransferases"/>
    <property type="match status" value="1"/>
</dbReference>
<dbReference type="InterPro" id="IPR029063">
    <property type="entry name" value="SAM-dependent_MTases_sf"/>
</dbReference>